<dbReference type="SUPFAM" id="SSF53098">
    <property type="entry name" value="Ribonuclease H-like"/>
    <property type="match status" value="1"/>
</dbReference>
<sequence>MLSGWKTLTKVSKSCYFIPKACHSSHSAALQWCVRTPCPDIFAMDSKELSSISDCFGAFNASTSSNATKNKKFKGKCNFCHKIGHKQADCFKFKNWLEKKNKDTGATIHVTNSLQKMTNKMRSSKHEEYVYMGDGSKVKVKMTAKTRNEKIDRCGSTLDLIYIDICGPLTPTTLGGYKYFITFIDDFYIYGYVELIHEKSDSLNVFKAFKAKVELQLGKPIKVVKSNTGGEYYGRYDETRRNPGPFVKFLLECSIDARYTIPNTPQQNGVVERRNRTLLDMVRCMLSNSSLPKFLWGEALKTTTYILNQVPSKSVPKTPYELWSGKKSSFHNFHVWGCKAEVRPYNPQSKKLHPKTISVDYCIGSKGSRFYCPSHPTRIIESDRVVYYEDEVNVDPNFVPREIPFGDEHVIIHFLTSHVPNVDVPIVPQPSTNQGKHGDQVEPDIPIDDTIVDGIPLRKS</sequence>
<gene>
    <name evidence="3" type="primary">POLX_389</name>
    <name evidence="3" type="ORF">CK203_021527</name>
</gene>
<dbReference type="Proteomes" id="UP000288805">
    <property type="component" value="Unassembled WGS sequence"/>
</dbReference>
<evidence type="ECO:0000256" key="1">
    <source>
        <dbReference type="SAM" id="MobiDB-lite"/>
    </source>
</evidence>
<feature type="region of interest" description="Disordered" evidence="1">
    <location>
        <begin position="429"/>
        <end position="449"/>
    </location>
</feature>
<dbReference type="PANTHER" id="PTHR42648:SF28">
    <property type="entry name" value="TRANSPOSON-ENCODED PROTEIN WITH RIBONUCLEASE H-LIKE AND RETROVIRUS ZINC FINGER-LIKE DOMAINS"/>
    <property type="match status" value="1"/>
</dbReference>
<dbReference type="PANTHER" id="PTHR42648">
    <property type="entry name" value="TRANSPOSASE, PUTATIVE-RELATED"/>
    <property type="match status" value="1"/>
</dbReference>
<dbReference type="InterPro" id="IPR012337">
    <property type="entry name" value="RNaseH-like_sf"/>
</dbReference>
<protein>
    <submittedName>
        <fullName evidence="3">Retrovirus-related Pol polyprotein from transposon TNT 1-94</fullName>
    </submittedName>
</protein>
<comment type="caution">
    <text evidence="3">The sequence shown here is derived from an EMBL/GenBank/DDBJ whole genome shotgun (WGS) entry which is preliminary data.</text>
</comment>
<reference evidence="3 4" key="1">
    <citation type="journal article" date="2018" name="PLoS Genet.">
        <title>Population sequencing reveals clonal diversity and ancestral inbreeding in the grapevine cultivar Chardonnay.</title>
        <authorList>
            <person name="Roach M.J."/>
            <person name="Johnson D.L."/>
            <person name="Bohlmann J."/>
            <person name="van Vuuren H.J."/>
            <person name="Jones S.J."/>
            <person name="Pretorius I.S."/>
            <person name="Schmidt S.A."/>
            <person name="Borneman A.R."/>
        </authorList>
    </citation>
    <scope>NUCLEOTIDE SEQUENCE [LARGE SCALE GENOMIC DNA]</scope>
    <source>
        <strain evidence="4">cv. Chardonnay</strain>
        <tissue evidence="3">Leaf</tissue>
    </source>
</reference>
<dbReference type="PROSITE" id="PS50994">
    <property type="entry name" value="INTEGRASE"/>
    <property type="match status" value="1"/>
</dbReference>
<accession>A0A438ISK0</accession>
<evidence type="ECO:0000259" key="2">
    <source>
        <dbReference type="PROSITE" id="PS50994"/>
    </source>
</evidence>
<evidence type="ECO:0000313" key="4">
    <source>
        <dbReference type="Proteomes" id="UP000288805"/>
    </source>
</evidence>
<dbReference type="GO" id="GO:0015074">
    <property type="term" value="P:DNA integration"/>
    <property type="evidence" value="ECO:0007669"/>
    <property type="project" value="InterPro"/>
</dbReference>
<name>A0A438ISK0_VITVI</name>
<evidence type="ECO:0000313" key="3">
    <source>
        <dbReference type="EMBL" id="RVW99690.1"/>
    </source>
</evidence>
<dbReference type="InterPro" id="IPR001584">
    <property type="entry name" value="Integrase_cat-core"/>
</dbReference>
<dbReference type="Gene3D" id="3.30.420.10">
    <property type="entry name" value="Ribonuclease H-like superfamily/Ribonuclease H"/>
    <property type="match status" value="1"/>
</dbReference>
<dbReference type="InterPro" id="IPR036397">
    <property type="entry name" value="RNaseH_sf"/>
</dbReference>
<dbReference type="AlphaFoldDB" id="A0A438ISK0"/>
<feature type="domain" description="Integrase catalytic" evidence="2">
    <location>
        <begin position="153"/>
        <end position="327"/>
    </location>
</feature>
<dbReference type="GO" id="GO:0003676">
    <property type="term" value="F:nucleic acid binding"/>
    <property type="evidence" value="ECO:0007669"/>
    <property type="project" value="InterPro"/>
</dbReference>
<organism evidence="3 4">
    <name type="scientific">Vitis vinifera</name>
    <name type="common">Grape</name>
    <dbReference type="NCBI Taxonomy" id="29760"/>
    <lineage>
        <taxon>Eukaryota</taxon>
        <taxon>Viridiplantae</taxon>
        <taxon>Streptophyta</taxon>
        <taxon>Embryophyta</taxon>
        <taxon>Tracheophyta</taxon>
        <taxon>Spermatophyta</taxon>
        <taxon>Magnoliopsida</taxon>
        <taxon>eudicotyledons</taxon>
        <taxon>Gunneridae</taxon>
        <taxon>Pentapetalae</taxon>
        <taxon>rosids</taxon>
        <taxon>Vitales</taxon>
        <taxon>Vitaceae</taxon>
        <taxon>Viteae</taxon>
        <taxon>Vitis</taxon>
    </lineage>
</organism>
<proteinExistence type="predicted"/>
<dbReference type="EMBL" id="QGNW01000086">
    <property type="protein sequence ID" value="RVW99690.1"/>
    <property type="molecule type" value="Genomic_DNA"/>
</dbReference>
<dbReference type="InterPro" id="IPR039537">
    <property type="entry name" value="Retrotran_Ty1/copia-like"/>
</dbReference>